<evidence type="ECO:0000313" key="6">
    <source>
        <dbReference type="EMBL" id="GCF15208.1"/>
    </source>
</evidence>
<sequence length="379" mass="42600">MHKPESEIPPEKDSETGNHGPPQTLEKSRRGFIKTLSTSTAMGLSLLAGCSTWADTSVDPSTERPTTEETTEQEAGIGVGVYLGDDSALEPWEEWFGRTVDYYSFNVPHSGWDRYRIDNMPFEVPIEPIASEREIAVTAKMFPPGESTLSAVAEGEHTTQHQQFARSLIRNGMSDATLRLGHELNGRWSSDGAVDRPELFIKAWKEVVTAINSVDDADFSYMWAPHIGRVHMDPTTAYPGDQWVDIIGLTVYDKGELYYPDQCGDSCVRERRKRTWNRLVSQEFGLNDWAEFARQHEKPLAFPEYGVVARNRNDAGGGDNPLFIENFAQWIAENSDIVKWHNVWSFTAGPHFVGPTSLHASEQYPPHPTASSEFKSRFS</sequence>
<feature type="region of interest" description="Disordered" evidence="4">
    <location>
        <begin position="359"/>
        <end position="379"/>
    </location>
</feature>
<evidence type="ECO:0000256" key="3">
    <source>
        <dbReference type="ARBA" id="ARBA00023295"/>
    </source>
</evidence>
<dbReference type="RefSeq" id="WP_137684730.1">
    <property type="nucleotide sequence ID" value="NZ_BIXZ01000006.1"/>
</dbReference>
<evidence type="ECO:0000256" key="1">
    <source>
        <dbReference type="ARBA" id="ARBA00007754"/>
    </source>
</evidence>
<dbReference type="Gene3D" id="3.20.20.80">
    <property type="entry name" value="Glycosidases"/>
    <property type="match status" value="1"/>
</dbReference>
<gene>
    <name evidence="6" type="ORF">Harman_31430</name>
</gene>
<comment type="similarity">
    <text evidence="1">Belongs to the glycosyl hydrolase 26 family.</text>
</comment>
<dbReference type="InterPro" id="IPR000805">
    <property type="entry name" value="Glyco_hydro_26"/>
</dbReference>
<dbReference type="Pfam" id="PF02156">
    <property type="entry name" value="Glyco_hydro_26"/>
    <property type="match status" value="1"/>
</dbReference>
<organism evidence="6 7">
    <name type="scientific">Haloarcula mannanilytica</name>
    <dbReference type="NCBI Taxonomy" id="2509225"/>
    <lineage>
        <taxon>Archaea</taxon>
        <taxon>Methanobacteriati</taxon>
        <taxon>Methanobacteriota</taxon>
        <taxon>Stenosarchaea group</taxon>
        <taxon>Halobacteria</taxon>
        <taxon>Halobacteriales</taxon>
        <taxon>Haloarculaceae</taxon>
        <taxon>Haloarcula</taxon>
    </lineage>
</organism>
<dbReference type="InterPro" id="IPR022790">
    <property type="entry name" value="GH26_dom"/>
</dbReference>
<protein>
    <recommendedName>
        <fullName evidence="5">GH26 domain-containing protein</fullName>
    </recommendedName>
</protein>
<dbReference type="OrthoDB" id="210716at2157"/>
<dbReference type="InterPro" id="IPR017853">
    <property type="entry name" value="GH"/>
</dbReference>
<evidence type="ECO:0000256" key="4">
    <source>
        <dbReference type="SAM" id="MobiDB-lite"/>
    </source>
</evidence>
<proteinExistence type="inferred from homology"/>
<dbReference type="Proteomes" id="UP000304382">
    <property type="component" value="Unassembled WGS sequence"/>
</dbReference>
<name>A0A4C2EKZ7_9EURY</name>
<dbReference type="GO" id="GO:0016985">
    <property type="term" value="F:mannan endo-1,4-beta-mannosidase activity"/>
    <property type="evidence" value="ECO:0007669"/>
    <property type="project" value="InterPro"/>
</dbReference>
<keyword evidence="7" id="KW-1185">Reference proteome</keyword>
<dbReference type="SUPFAM" id="SSF51445">
    <property type="entry name" value="(Trans)glycosidases"/>
    <property type="match status" value="1"/>
</dbReference>
<dbReference type="AlphaFoldDB" id="A0A4C2EKZ7"/>
<evidence type="ECO:0000259" key="5">
    <source>
        <dbReference type="PROSITE" id="PS51764"/>
    </source>
</evidence>
<feature type="region of interest" description="Disordered" evidence="4">
    <location>
        <begin position="1"/>
        <end position="29"/>
    </location>
</feature>
<dbReference type="PROSITE" id="PS51764">
    <property type="entry name" value="GH26"/>
    <property type="match status" value="1"/>
</dbReference>
<accession>A0A4C2EKZ7</accession>
<dbReference type="PANTHER" id="PTHR40079:SF4">
    <property type="entry name" value="GH26 DOMAIN-CONTAINING PROTEIN-RELATED"/>
    <property type="match status" value="1"/>
</dbReference>
<evidence type="ECO:0000313" key="7">
    <source>
        <dbReference type="Proteomes" id="UP000304382"/>
    </source>
</evidence>
<feature type="compositionally biased region" description="Basic and acidic residues" evidence="4">
    <location>
        <begin position="1"/>
        <end position="16"/>
    </location>
</feature>
<dbReference type="EMBL" id="BIXZ01000006">
    <property type="protein sequence ID" value="GCF15208.1"/>
    <property type="molecule type" value="Genomic_DNA"/>
</dbReference>
<evidence type="ECO:0000256" key="2">
    <source>
        <dbReference type="ARBA" id="ARBA00022801"/>
    </source>
</evidence>
<dbReference type="GO" id="GO:0006080">
    <property type="term" value="P:substituted mannan metabolic process"/>
    <property type="evidence" value="ECO:0007669"/>
    <property type="project" value="InterPro"/>
</dbReference>
<reference evidence="6 7" key="1">
    <citation type="submission" date="2019-02" db="EMBL/GenBank/DDBJ databases">
        <title>Haloarcula mannanilyticum sp. nov., a mannan degrading haloarchaeon isolated from commercial salt.</title>
        <authorList>
            <person name="Enomoto S."/>
            <person name="Shimane Y."/>
            <person name="Kamekura M."/>
            <person name="Ito T."/>
            <person name="Moriya O."/>
            <person name="Ihara K."/>
            <person name="Takahashi-Ando N."/>
            <person name="Fukushima Y."/>
            <person name="Yoshida Y."/>
            <person name="Usama R."/>
            <person name="Takai K."/>
            <person name="Minegishi H."/>
        </authorList>
    </citation>
    <scope>NUCLEOTIDE SEQUENCE [LARGE SCALE GENOMIC DNA]</scope>
    <source>
        <strain evidence="6 7">MD130-1</strain>
    </source>
</reference>
<comment type="caution">
    <text evidence="6">The sequence shown here is derived from an EMBL/GenBank/DDBJ whole genome shotgun (WGS) entry which is preliminary data.</text>
</comment>
<keyword evidence="3" id="KW-0326">Glycosidase</keyword>
<feature type="region of interest" description="Disordered" evidence="4">
    <location>
        <begin position="54"/>
        <end position="75"/>
    </location>
</feature>
<feature type="domain" description="GH26" evidence="5">
    <location>
        <begin position="60"/>
        <end position="379"/>
    </location>
</feature>
<dbReference type="PANTHER" id="PTHR40079">
    <property type="entry name" value="MANNAN ENDO-1,4-BETA-MANNOSIDASE E-RELATED"/>
    <property type="match status" value="1"/>
</dbReference>
<keyword evidence="2" id="KW-0378">Hydrolase</keyword>